<accession>A0A4P6KE90</accession>
<evidence type="ECO:0000313" key="1">
    <source>
        <dbReference type="EMBL" id="QBE48745.1"/>
    </source>
</evidence>
<dbReference type="OrthoDB" id="4990683at2"/>
<dbReference type="RefSeq" id="WP_130109880.1">
    <property type="nucleotide sequence ID" value="NZ_CP035806.1"/>
</dbReference>
<sequence length="173" mass="18489">MPLDLKGIHQYTEADDEATFSDLLNLGQGSISDAMTYLSGPGANRDALDPAPAGAMWQDTDGDQRLYSTGPDGKWRLHEGYASGPAASWDLGGASGPITLYVRTVIVDIPTVLALDETILVGHAPPSSGFTFVSLIGHTRHADRTTLSLRHMIVQAATQTACHFTWRIVKAGL</sequence>
<dbReference type="AlphaFoldDB" id="A0A4P6KE90"/>
<organism evidence="1 2">
    <name type="scientific">Leucobacter triazinivorans</name>
    <dbReference type="NCBI Taxonomy" id="1784719"/>
    <lineage>
        <taxon>Bacteria</taxon>
        <taxon>Bacillati</taxon>
        <taxon>Actinomycetota</taxon>
        <taxon>Actinomycetes</taxon>
        <taxon>Micrococcales</taxon>
        <taxon>Microbacteriaceae</taxon>
        <taxon>Leucobacter</taxon>
    </lineage>
</organism>
<dbReference type="EMBL" id="CP035806">
    <property type="protein sequence ID" value="QBE48745.1"/>
    <property type="molecule type" value="Genomic_DNA"/>
</dbReference>
<evidence type="ECO:0000313" key="2">
    <source>
        <dbReference type="Proteomes" id="UP000289260"/>
    </source>
</evidence>
<reference evidence="1 2" key="1">
    <citation type="submission" date="2019-02" db="EMBL/GenBank/DDBJ databases">
        <authorList>
            <person name="Sun L."/>
            <person name="Pan D."/>
            <person name="Wu X."/>
        </authorList>
    </citation>
    <scope>NUCLEOTIDE SEQUENCE [LARGE SCALE GENOMIC DNA]</scope>
    <source>
        <strain evidence="1 2">JW-1</strain>
    </source>
</reference>
<proteinExistence type="predicted"/>
<dbReference type="Proteomes" id="UP000289260">
    <property type="component" value="Chromosome"/>
</dbReference>
<keyword evidence="2" id="KW-1185">Reference proteome</keyword>
<protein>
    <submittedName>
        <fullName evidence="1">Uncharacterized protein</fullName>
    </submittedName>
</protein>
<dbReference type="KEGG" id="ltr:EVS81_07800"/>
<gene>
    <name evidence="1" type="ORF">EVS81_07800</name>
</gene>
<name>A0A4P6KE90_9MICO</name>